<proteinExistence type="predicted"/>
<dbReference type="AlphaFoldDB" id="A0A821E5N9"/>
<comment type="caution">
    <text evidence="1">The sequence shown here is derived from an EMBL/GenBank/DDBJ whole genome shotgun (WGS) entry which is preliminary data.</text>
</comment>
<reference evidence="1" key="1">
    <citation type="submission" date="2021-02" db="EMBL/GenBank/DDBJ databases">
        <authorList>
            <person name="Nowell W R."/>
        </authorList>
    </citation>
    <scope>NUCLEOTIDE SEQUENCE</scope>
</reference>
<organism evidence="1 3">
    <name type="scientific">Rotaria socialis</name>
    <dbReference type="NCBI Taxonomy" id="392032"/>
    <lineage>
        <taxon>Eukaryota</taxon>
        <taxon>Metazoa</taxon>
        <taxon>Spiralia</taxon>
        <taxon>Gnathifera</taxon>
        <taxon>Rotifera</taxon>
        <taxon>Eurotatoria</taxon>
        <taxon>Bdelloidea</taxon>
        <taxon>Philodinida</taxon>
        <taxon>Philodinidae</taxon>
        <taxon>Rotaria</taxon>
    </lineage>
</organism>
<evidence type="ECO:0000313" key="1">
    <source>
        <dbReference type="EMBL" id="CAF4631298.1"/>
    </source>
</evidence>
<evidence type="ECO:0000313" key="2">
    <source>
        <dbReference type="EMBL" id="CAF4883478.1"/>
    </source>
</evidence>
<gene>
    <name evidence="2" type="ORF">TOA249_LOCUS29438</name>
    <name evidence="1" type="ORF">TSG867_LOCUS29618</name>
</gene>
<accession>A0A821E5N9</accession>
<name>A0A821E5N9_9BILA</name>
<dbReference type="Proteomes" id="UP000663838">
    <property type="component" value="Unassembled WGS sequence"/>
</dbReference>
<feature type="non-terminal residue" evidence="1">
    <location>
        <position position="1"/>
    </location>
</feature>
<dbReference type="EMBL" id="CAJOBQ010004247">
    <property type="protein sequence ID" value="CAF4631298.1"/>
    <property type="molecule type" value="Genomic_DNA"/>
</dbReference>
<evidence type="ECO:0000313" key="3">
    <source>
        <dbReference type="Proteomes" id="UP000663862"/>
    </source>
</evidence>
<protein>
    <submittedName>
        <fullName evidence="1">Uncharacterized protein</fullName>
    </submittedName>
</protein>
<dbReference type="EMBL" id="CAJOBS010004553">
    <property type="protein sequence ID" value="CAF4883478.1"/>
    <property type="molecule type" value="Genomic_DNA"/>
</dbReference>
<sequence>MMAGDERKLATSALIPLEVDPASILSLSKGVIFDTIVHNVEYTFNNRCTDSLPWKLIGMSLICDANRNKKYLQKLQKMQCVPSVISTQIYHSKLIKTVSGKLTTPGRKIVIPTNPKKRLTGIIVCRSIDELLFLEAPTTKTVHFIQYKLLSYERIATRELVNGPKLSSVGDKII</sequence>
<dbReference type="Proteomes" id="UP000663862">
    <property type="component" value="Unassembled WGS sequence"/>
</dbReference>